<accession>A0ABD3MT84</accession>
<evidence type="ECO:0000256" key="1">
    <source>
        <dbReference type="PROSITE-ProRule" id="PRU00283"/>
    </source>
</evidence>
<dbReference type="InterPro" id="IPR013761">
    <property type="entry name" value="SAM/pointed_sf"/>
</dbReference>
<dbReference type="InterPro" id="IPR027417">
    <property type="entry name" value="P-loop_NTPase"/>
</dbReference>
<keyword evidence="4" id="KW-1185">Reference proteome</keyword>
<dbReference type="Gene3D" id="3.40.850.10">
    <property type="entry name" value="Kinesin motor domain"/>
    <property type="match status" value="1"/>
</dbReference>
<evidence type="ECO:0000313" key="4">
    <source>
        <dbReference type="Proteomes" id="UP001530315"/>
    </source>
</evidence>
<gene>
    <name evidence="3" type="ORF">ACHAW5_000903</name>
</gene>
<evidence type="ECO:0000259" key="2">
    <source>
        <dbReference type="PROSITE" id="PS50067"/>
    </source>
</evidence>
<organism evidence="3 4">
    <name type="scientific">Stephanodiscus triporus</name>
    <dbReference type="NCBI Taxonomy" id="2934178"/>
    <lineage>
        <taxon>Eukaryota</taxon>
        <taxon>Sar</taxon>
        <taxon>Stramenopiles</taxon>
        <taxon>Ochrophyta</taxon>
        <taxon>Bacillariophyta</taxon>
        <taxon>Coscinodiscophyceae</taxon>
        <taxon>Thalassiosirophycidae</taxon>
        <taxon>Stephanodiscales</taxon>
        <taxon>Stephanodiscaceae</taxon>
        <taxon>Stephanodiscus</taxon>
    </lineage>
</organism>
<dbReference type="Pfam" id="PF00225">
    <property type="entry name" value="Kinesin"/>
    <property type="match status" value="1"/>
</dbReference>
<protein>
    <recommendedName>
        <fullName evidence="2">Kinesin motor domain-containing protein</fullName>
    </recommendedName>
</protein>
<dbReference type="InterPro" id="IPR001752">
    <property type="entry name" value="Kinesin_motor_dom"/>
</dbReference>
<evidence type="ECO:0000313" key="3">
    <source>
        <dbReference type="EMBL" id="KAL3766364.1"/>
    </source>
</evidence>
<comment type="caution">
    <text evidence="1">Lacks conserved residue(s) required for the propagation of feature annotation.</text>
</comment>
<sequence>MDETKEINLSLMTLKECIRARTLADGAGGASIHVPYRRSKLTLLMKDVFDIGCTRMCSTVVLAHVSPLACDVRHTMNTMKYSAPLRVVAKDRKNMERDERDPANWDAERIRMWCQTTAGLDDNEADLLLLHSMTGIELCHLSEVEIYRRLSGKHDKAKSVHQGLWTLICDAKTRKRRSDGSIITPEQEEAEIAESRKLQEEKIKLWAEREKTLRLEF</sequence>
<dbReference type="Proteomes" id="UP001530315">
    <property type="component" value="Unassembled WGS sequence"/>
</dbReference>
<dbReference type="InterPro" id="IPR036961">
    <property type="entry name" value="Kinesin_motor_dom_sf"/>
</dbReference>
<dbReference type="EMBL" id="JALLAZ020001731">
    <property type="protein sequence ID" value="KAL3766364.1"/>
    <property type="molecule type" value="Genomic_DNA"/>
</dbReference>
<dbReference type="PANTHER" id="PTHR24115:SF799">
    <property type="entry name" value="KINESIN-LIKE PROTEIN"/>
    <property type="match status" value="1"/>
</dbReference>
<feature type="domain" description="Kinesin motor" evidence="2">
    <location>
        <begin position="1"/>
        <end position="88"/>
    </location>
</feature>
<comment type="caution">
    <text evidence="3">The sequence shown here is derived from an EMBL/GenBank/DDBJ whole genome shotgun (WGS) entry which is preliminary data.</text>
</comment>
<proteinExistence type="inferred from homology"/>
<dbReference type="SUPFAM" id="SSF47769">
    <property type="entry name" value="SAM/Pointed domain"/>
    <property type="match status" value="1"/>
</dbReference>
<dbReference type="SUPFAM" id="SSF52540">
    <property type="entry name" value="P-loop containing nucleoside triphosphate hydrolases"/>
    <property type="match status" value="1"/>
</dbReference>
<comment type="similarity">
    <text evidence="1">Belongs to the TRAFAC class myosin-kinesin ATPase superfamily. Kinesin family.</text>
</comment>
<dbReference type="AlphaFoldDB" id="A0ABD3MT84"/>
<reference evidence="3 4" key="1">
    <citation type="submission" date="2024-10" db="EMBL/GenBank/DDBJ databases">
        <title>Updated reference genomes for cyclostephanoid diatoms.</title>
        <authorList>
            <person name="Roberts W.R."/>
            <person name="Alverson A.J."/>
        </authorList>
    </citation>
    <scope>NUCLEOTIDE SEQUENCE [LARGE SCALE GENOMIC DNA]</scope>
    <source>
        <strain evidence="3 4">AJA276-08</strain>
    </source>
</reference>
<dbReference type="PROSITE" id="PS50067">
    <property type="entry name" value="KINESIN_MOTOR_2"/>
    <property type="match status" value="1"/>
</dbReference>
<name>A0ABD3MT84_9STRA</name>
<dbReference type="InterPro" id="IPR027640">
    <property type="entry name" value="Kinesin-like_fam"/>
</dbReference>
<dbReference type="PANTHER" id="PTHR24115">
    <property type="entry name" value="KINESIN-RELATED"/>
    <property type="match status" value="1"/>
</dbReference>